<dbReference type="GO" id="GO:0008894">
    <property type="term" value="F:guanosine-5'-triphosphate,3'-diphosphate diphosphatase activity"/>
    <property type="evidence" value="ECO:0007669"/>
    <property type="project" value="UniProtKB-EC"/>
</dbReference>
<sequence length="316" mass="32406">MNDVSELGPPAAAIDLGTETALLVIGRHLPDGSLEVLEDHCLATRLGAGLALGGASGARLDPRAVERTLDVLETFVRRIELAGVAPERVRAAGTAALRAAGDASSFLAAAVARCGLHFEVLTPDREAALSFDAVLADGASRDVVVIDLGGGSAEVIRGGGQERFSVPLGAVVATDRWLGGAERLEPIDPKSWSAFRAAARDLAADLPDGAARGAELVLLGGTASNLACLDRGLESYEPRLAQGWTLAAAAAGAWAERLAALGLEERMDHPIEPGRAGILPGGLGCLAAVLERLGATEGRVSGRGLRYGLLREALAP</sequence>
<dbReference type="PANTHER" id="PTHR30005">
    <property type="entry name" value="EXOPOLYPHOSPHATASE"/>
    <property type="match status" value="1"/>
</dbReference>
<dbReference type="InterPro" id="IPR003695">
    <property type="entry name" value="Ppx_GppA_N"/>
</dbReference>
<dbReference type="InterPro" id="IPR050273">
    <property type="entry name" value="GppA/Ppx_hydrolase"/>
</dbReference>
<dbReference type="Gene3D" id="3.30.420.150">
    <property type="entry name" value="Exopolyphosphatase. Domain 2"/>
    <property type="match status" value="1"/>
</dbReference>
<name>A0A518BL88_9BACT</name>
<dbReference type="Proteomes" id="UP000316921">
    <property type="component" value="Chromosome"/>
</dbReference>
<gene>
    <name evidence="2" type="primary">gppA</name>
    <name evidence="2" type="ORF">Pla133_28230</name>
</gene>
<dbReference type="SUPFAM" id="SSF53067">
    <property type="entry name" value="Actin-like ATPase domain"/>
    <property type="match status" value="2"/>
</dbReference>
<dbReference type="RefSeq" id="WP_145066145.1">
    <property type="nucleotide sequence ID" value="NZ_CP036287.1"/>
</dbReference>
<accession>A0A518BL88</accession>
<organism evidence="2 3">
    <name type="scientific">Engelhardtia mirabilis</name>
    <dbReference type="NCBI Taxonomy" id="2528011"/>
    <lineage>
        <taxon>Bacteria</taxon>
        <taxon>Pseudomonadati</taxon>
        <taxon>Planctomycetota</taxon>
        <taxon>Planctomycetia</taxon>
        <taxon>Planctomycetia incertae sedis</taxon>
        <taxon>Engelhardtia</taxon>
    </lineage>
</organism>
<dbReference type="EMBL" id="CP036287">
    <property type="protein sequence ID" value="QDU67734.1"/>
    <property type="molecule type" value="Genomic_DNA"/>
</dbReference>
<dbReference type="AlphaFoldDB" id="A0A518BL88"/>
<protein>
    <submittedName>
        <fullName evidence="2">Guanosine-5'-triphosphate,3'-diphosphate pyrophosphatase</fullName>
        <ecNumber evidence="2">3.6.1.40</ecNumber>
    </submittedName>
</protein>
<keyword evidence="3" id="KW-1185">Reference proteome</keyword>
<evidence type="ECO:0000313" key="3">
    <source>
        <dbReference type="Proteomes" id="UP000316921"/>
    </source>
</evidence>
<dbReference type="EC" id="3.6.1.40" evidence="2"/>
<dbReference type="CDD" id="cd24054">
    <property type="entry name" value="ASKHA_NBD_AaPPX-GppA_MtPPX2-like"/>
    <property type="match status" value="1"/>
</dbReference>
<proteinExistence type="predicted"/>
<dbReference type="KEGG" id="pbap:Pla133_28230"/>
<dbReference type="Gene3D" id="3.30.420.40">
    <property type="match status" value="1"/>
</dbReference>
<evidence type="ECO:0000313" key="2">
    <source>
        <dbReference type="EMBL" id="QDU67734.1"/>
    </source>
</evidence>
<feature type="domain" description="Ppx/GppA phosphatase N-terminal" evidence="1">
    <location>
        <begin position="33"/>
        <end position="312"/>
    </location>
</feature>
<dbReference type="Pfam" id="PF02541">
    <property type="entry name" value="Ppx-GppA"/>
    <property type="match status" value="1"/>
</dbReference>
<evidence type="ECO:0000259" key="1">
    <source>
        <dbReference type="Pfam" id="PF02541"/>
    </source>
</evidence>
<reference evidence="2 3" key="1">
    <citation type="submission" date="2019-02" db="EMBL/GenBank/DDBJ databases">
        <title>Deep-cultivation of Planctomycetes and their phenomic and genomic characterization uncovers novel biology.</title>
        <authorList>
            <person name="Wiegand S."/>
            <person name="Jogler M."/>
            <person name="Boedeker C."/>
            <person name="Pinto D."/>
            <person name="Vollmers J."/>
            <person name="Rivas-Marin E."/>
            <person name="Kohn T."/>
            <person name="Peeters S.H."/>
            <person name="Heuer A."/>
            <person name="Rast P."/>
            <person name="Oberbeckmann S."/>
            <person name="Bunk B."/>
            <person name="Jeske O."/>
            <person name="Meyerdierks A."/>
            <person name="Storesund J.E."/>
            <person name="Kallscheuer N."/>
            <person name="Luecker S."/>
            <person name="Lage O.M."/>
            <person name="Pohl T."/>
            <person name="Merkel B.J."/>
            <person name="Hornburger P."/>
            <person name="Mueller R.-W."/>
            <person name="Bruemmer F."/>
            <person name="Labrenz M."/>
            <person name="Spormann A.M."/>
            <person name="Op den Camp H."/>
            <person name="Overmann J."/>
            <person name="Amann R."/>
            <person name="Jetten M.S.M."/>
            <person name="Mascher T."/>
            <person name="Medema M.H."/>
            <person name="Devos D.P."/>
            <person name="Kaster A.-K."/>
            <person name="Ovreas L."/>
            <person name="Rohde M."/>
            <person name="Galperin M.Y."/>
            <person name="Jogler C."/>
        </authorList>
    </citation>
    <scope>NUCLEOTIDE SEQUENCE [LARGE SCALE GENOMIC DNA]</scope>
    <source>
        <strain evidence="2 3">Pla133</strain>
    </source>
</reference>
<dbReference type="InterPro" id="IPR043129">
    <property type="entry name" value="ATPase_NBD"/>
</dbReference>
<dbReference type="PANTHER" id="PTHR30005:SF0">
    <property type="entry name" value="RETROGRADE REGULATION PROTEIN 2"/>
    <property type="match status" value="1"/>
</dbReference>
<keyword evidence="2" id="KW-0378">Hydrolase</keyword>